<gene>
    <name evidence="3" type="ORF">M413DRAFT_47349</name>
</gene>
<evidence type="ECO:0000256" key="1">
    <source>
        <dbReference type="ARBA" id="ARBA00022737"/>
    </source>
</evidence>
<dbReference type="Gene3D" id="3.40.50.300">
    <property type="entry name" value="P-loop containing nucleotide triphosphate hydrolases"/>
    <property type="match status" value="1"/>
</dbReference>
<reference evidence="3 4" key="1">
    <citation type="submission" date="2014-04" db="EMBL/GenBank/DDBJ databases">
        <authorList>
            <consortium name="DOE Joint Genome Institute"/>
            <person name="Kuo A."/>
            <person name="Gay G."/>
            <person name="Dore J."/>
            <person name="Kohler A."/>
            <person name="Nagy L.G."/>
            <person name="Floudas D."/>
            <person name="Copeland A."/>
            <person name="Barry K.W."/>
            <person name="Cichocki N."/>
            <person name="Veneault-Fourrey C."/>
            <person name="LaButti K."/>
            <person name="Lindquist E.A."/>
            <person name="Lipzen A."/>
            <person name="Lundell T."/>
            <person name="Morin E."/>
            <person name="Murat C."/>
            <person name="Sun H."/>
            <person name="Tunlid A."/>
            <person name="Henrissat B."/>
            <person name="Grigoriev I.V."/>
            <person name="Hibbett D.S."/>
            <person name="Martin F."/>
            <person name="Nordberg H.P."/>
            <person name="Cantor M.N."/>
            <person name="Hua S.X."/>
        </authorList>
    </citation>
    <scope>NUCLEOTIDE SEQUENCE [LARGE SCALE GENOMIC DNA]</scope>
    <source>
        <strain evidence="4">h7</strain>
    </source>
</reference>
<name>A0A0C2Y9H1_HEBCY</name>
<dbReference type="EMBL" id="KN831796">
    <property type="protein sequence ID" value="KIM37667.1"/>
    <property type="molecule type" value="Genomic_DNA"/>
</dbReference>
<reference evidence="4" key="2">
    <citation type="submission" date="2015-01" db="EMBL/GenBank/DDBJ databases">
        <title>Evolutionary Origins and Diversification of the Mycorrhizal Mutualists.</title>
        <authorList>
            <consortium name="DOE Joint Genome Institute"/>
            <consortium name="Mycorrhizal Genomics Consortium"/>
            <person name="Kohler A."/>
            <person name="Kuo A."/>
            <person name="Nagy L.G."/>
            <person name="Floudas D."/>
            <person name="Copeland A."/>
            <person name="Barry K.W."/>
            <person name="Cichocki N."/>
            <person name="Veneault-Fourrey C."/>
            <person name="LaButti K."/>
            <person name="Lindquist E.A."/>
            <person name="Lipzen A."/>
            <person name="Lundell T."/>
            <person name="Morin E."/>
            <person name="Murat C."/>
            <person name="Riley R."/>
            <person name="Ohm R."/>
            <person name="Sun H."/>
            <person name="Tunlid A."/>
            <person name="Henrissat B."/>
            <person name="Grigoriev I.V."/>
            <person name="Hibbett D.S."/>
            <person name="Martin F."/>
        </authorList>
    </citation>
    <scope>NUCLEOTIDE SEQUENCE [LARGE SCALE GENOMIC DNA]</scope>
    <source>
        <strain evidence="4">h7</strain>
    </source>
</reference>
<dbReference type="SUPFAM" id="SSF52540">
    <property type="entry name" value="P-loop containing nucleoside triphosphate hydrolases"/>
    <property type="match status" value="1"/>
</dbReference>
<keyword evidence="1" id="KW-0677">Repeat</keyword>
<keyword evidence="4" id="KW-1185">Reference proteome</keyword>
<evidence type="ECO:0000313" key="4">
    <source>
        <dbReference type="Proteomes" id="UP000053424"/>
    </source>
</evidence>
<sequence length="320" mass="35372">LQLLFSSISSGAFHNSAERYDAPKCHPQTRLAILEKIMNWIKDVTNPQSPRFMWIYGPAGSGKSAIAQTIAEICEKEGIIIASFFFSRTVAERNNEGSLIPTLVYQIYLAITEIRDFITTAVEHDPTILSRSLDAQIRALLVEPLSFSPVQLTPKLIIIDGLDECVSPKAQKCILQTLAAAAAQLNHSVRFLVASRPEQVIRTSFNAPTLSGITMGVPLDETYKPNADIKMFLNSRFSEIKEDHPSGAFLPEIWPPKGVVDTLVTKSSGQFIYASTVMKFIESHHHRPTDRLKIILGVSKSGADAPFAELDAVYHHVLSN</sequence>
<dbReference type="InterPro" id="IPR027417">
    <property type="entry name" value="P-loop_NTPase"/>
</dbReference>
<dbReference type="OrthoDB" id="5967843at2759"/>
<dbReference type="HOGENOM" id="CLU_000288_6_10_1"/>
<evidence type="ECO:0000313" key="3">
    <source>
        <dbReference type="EMBL" id="KIM37667.1"/>
    </source>
</evidence>
<dbReference type="Proteomes" id="UP000053424">
    <property type="component" value="Unassembled WGS sequence"/>
</dbReference>
<dbReference type="PANTHER" id="PTHR10039">
    <property type="entry name" value="AMELOGENIN"/>
    <property type="match status" value="1"/>
</dbReference>
<evidence type="ECO:0000259" key="2">
    <source>
        <dbReference type="PROSITE" id="PS50837"/>
    </source>
</evidence>
<dbReference type="AlphaFoldDB" id="A0A0C2Y9H1"/>
<dbReference type="InterPro" id="IPR007111">
    <property type="entry name" value="NACHT_NTPase"/>
</dbReference>
<dbReference type="Pfam" id="PF24883">
    <property type="entry name" value="NPHP3_N"/>
    <property type="match status" value="1"/>
</dbReference>
<feature type="non-terminal residue" evidence="3">
    <location>
        <position position="320"/>
    </location>
</feature>
<proteinExistence type="predicted"/>
<accession>A0A0C2Y9H1</accession>
<dbReference type="PROSITE" id="PS50837">
    <property type="entry name" value="NACHT"/>
    <property type="match status" value="1"/>
</dbReference>
<feature type="non-terminal residue" evidence="3">
    <location>
        <position position="1"/>
    </location>
</feature>
<feature type="domain" description="NACHT" evidence="2">
    <location>
        <begin position="51"/>
        <end position="197"/>
    </location>
</feature>
<protein>
    <recommendedName>
        <fullName evidence="2">NACHT domain-containing protein</fullName>
    </recommendedName>
</protein>
<dbReference type="PANTHER" id="PTHR10039:SF14">
    <property type="entry name" value="NACHT DOMAIN-CONTAINING PROTEIN"/>
    <property type="match status" value="1"/>
</dbReference>
<dbReference type="STRING" id="686832.A0A0C2Y9H1"/>
<dbReference type="InterPro" id="IPR056884">
    <property type="entry name" value="NPHP3-like_N"/>
</dbReference>
<organism evidence="3 4">
    <name type="scientific">Hebeloma cylindrosporum</name>
    <dbReference type="NCBI Taxonomy" id="76867"/>
    <lineage>
        <taxon>Eukaryota</taxon>
        <taxon>Fungi</taxon>
        <taxon>Dikarya</taxon>
        <taxon>Basidiomycota</taxon>
        <taxon>Agaricomycotina</taxon>
        <taxon>Agaricomycetes</taxon>
        <taxon>Agaricomycetidae</taxon>
        <taxon>Agaricales</taxon>
        <taxon>Agaricineae</taxon>
        <taxon>Hymenogastraceae</taxon>
        <taxon>Hebeloma</taxon>
    </lineage>
</organism>